<organism evidence="1 2">
    <name type="scientific">Syphacia muris</name>
    <dbReference type="NCBI Taxonomy" id="451379"/>
    <lineage>
        <taxon>Eukaryota</taxon>
        <taxon>Metazoa</taxon>
        <taxon>Ecdysozoa</taxon>
        <taxon>Nematoda</taxon>
        <taxon>Chromadorea</taxon>
        <taxon>Rhabditida</taxon>
        <taxon>Spirurina</taxon>
        <taxon>Oxyuridomorpha</taxon>
        <taxon>Oxyuroidea</taxon>
        <taxon>Oxyuridae</taxon>
        <taxon>Syphacia</taxon>
    </lineage>
</organism>
<keyword evidence="1" id="KW-1185">Reference proteome</keyword>
<reference evidence="2" key="1">
    <citation type="submission" date="2017-02" db="UniProtKB">
        <authorList>
            <consortium name="WormBaseParasite"/>
        </authorList>
    </citation>
    <scope>IDENTIFICATION</scope>
</reference>
<dbReference type="AlphaFoldDB" id="A0A0N5B1M3"/>
<evidence type="ECO:0000313" key="1">
    <source>
        <dbReference type="Proteomes" id="UP000046393"/>
    </source>
</evidence>
<evidence type="ECO:0000313" key="2">
    <source>
        <dbReference type="WBParaSite" id="SMUV_0001119201-mRNA-1"/>
    </source>
</evidence>
<protein>
    <submittedName>
        <fullName evidence="2">Pep3_Vps18 domain-containing protein</fullName>
    </submittedName>
</protein>
<sequence>MKLRLGRELKGNLLRYRSKISEVYTYKPTLITVETSEGKGKSDLYDSDDNEKPGLIIGIDNLSRFNLHFLTVKQNQFDITSSLWSVSFEAQPSPLGQTISYCDSGSDLLSMHQTRELERPSIEDLNSQKQDWSVHVEAQSIEGISLRAHPHENFLVDDREKAFLQIGLRSKDRDVTRLLELKDRDRHFSKEDVVTYRYANWCNL</sequence>
<dbReference type="Proteomes" id="UP000046393">
    <property type="component" value="Unplaced"/>
</dbReference>
<name>A0A0N5B1M3_9BILA</name>
<accession>A0A0N5B1M3</accession>
<dbReference type="WBParaSite" id="SMUV_0001119201-mRNA-1">
    <property type="protein sequence ID" value="SMUV_0001119201-mRNA-1"/>
    <property type="gene ID" value="SMUV_0001119201"/>
</dbReference>
<proteinExistence type="predicted"/>